<protein>
    <recommendedName>
        <fullName evidence="3">Sel1 repeat family protein</fullName>
    </recommendedName>
</protein>
<organism evidence="1 2">
    <name type="scientific">Stenotrophomonas rhizophila</name>
    <dbReference type="NCBI Taxonomy" id="216778"/>
    <lineage>
        <taxon>Bacteria</taxon>
        <taxon>Pseudomonadati</taxon>
        <taxon>Pseudomonadota</taxon>
        <taxon>Gammaproteobacteria</taxon>
        <taxon>Lysobacterales</taxon>
        <taxon>Lysobacteraceae</taxon>
        <taxon>Stenotrophomonas</taxon>
    </lineage>
</organism>
<dbReference type="InterPro" id="IPR011990">
    <property type="entry name" value="TPR-like_helical_dom_sf"/>
</dbReference>
<sequence>MGGMIAVLVTVPAWAQSSQPDLRAQDAQETDAFLVSHPDLRYRKHGKEAQARGRFEDARRYYRLGARYADKLSQAALAEMWWNGQGGAQDRAVAYAWMDLAAERGTGFLLGLRERYWAGLEPAEQARALQVGPAVYAEFGDKAAQPRLERELRRGLLNVTGSHTGAVGGMRMVARDARGLRFLEPDVFYRDEYWQPAQYWQWQDRQLEAAGRAIGTGSVEVGLPATVPGHQD</sequence>
<dbReference type="SUPFAM" id="SSF81901">
    <property type="entry name" value="HCP-like"/>
    <property type="match status" value="1"/>
</dbReference>
<gene>
    <name evidence="1" type="ORF">BCL79_3720</name>
</gene>
<dbReference type="EMBL" id="RCDC01000008">
    <property type="protein sequence ID" value="RLK48501.1"/>
    <property type="molecule type" value="Genomic_DNA"/>
</dbReference>
<comment type="caution">
    <text evidence="1">The sequence shown here is derived from an EMBL/GenBank/DDBJ whole genome shotgun (WGS) entry which is preliminary data.</text>
</comment>
<evidence type="ECO:0000313" key="2">
    <source>
        <dbReference type="Proteomes" id="UP000274786"/>
    </source>
</evidence>
<evidence type="ECO:0008006" key="3">
    <source>
        <dbReference type="Google" id="ProtNLM"/>
    </source>
</evidence>
<evidence type="ECO:0000313" key="1">
    <source>
        <dbReference type="EMBL" id="RLK48501.1"/>
    </source>
</evidence>
<dbReference type="Gene3D" id="1.25.40.10">
    <property type="entry name" value="Tetratricopeptide repeat domain"/>
    <property type="match status" value="1"/>
</dbReference>
<reference evidence="1 2" key="1">
    <citation type="submission" date="2018-10" db="EMBL/GenBank/DDBJ databases">
        <title>Comparative analysis of microorganisms from saline springs in Andes Mountain Range, Colombia.</title>
        <authorList>
            <person name="Rubin E."/>
        </authorList>
    </citation>
    <scope>NUCLEOTIDE SEQUENCE [LARGE SCALE GENOMIC DNA]</scope>
    <source>
        <strain evidence="1 2">USBA GBX 843</strain>
    </source>
</reference>
<dbReference type="Proteomes" id="UP000274786">
    <property type="component" value="Unassembled WGS sequence"/>
</dbReference>
<accession>A0A498C896</accession>
<proteinExistence type="predicted"/>
<dbReference type="AlphaFoldDB" id="A0A498C896"/>
<name>A0A498C896_9GAMM</name>